<keyword evidence="1" id="KW-1133">Transmembrane helix</keyword>
<keyword evidence="3" id="KW-1185">Reference proteome</keyword>
<sequence length="115" mass="12285">MASNPVAWIVPGLLVGAWIALWLLRRPVRPWFFLAAAVLAVLCFPAGMLAGRAELAGLSCTPDNLCFSADEVDWWLNGLLGLLTTCALAVLTPLVDLVLALVRRESGDSAADQKP</sequence>
<evidence type="ECO:0000256" key="1">
    <source>
        <dbReference type="SAM" id="Phobius"/>
    </source>
</evidence>
<comment type="caution">
    <text evidence="2">The sequence shown here is derived from an EMBL/GenBank/DDBJ whole genome shotgun (WGS) entry which is preliminary data.</text>
</comment>
<dbReference type="Proteomes" id="UP001596203">
    <property type="component" value="Unassembled WGS sequence"/>
</dbReference>
<feature type="transmembrane region" description="Helical" evidence="1">
    <location>
        <begin position="79"/>
        <end position="102"/>
    </location>
</feature>
<keyword evidence="1" id="KW-0812">Transmembrane</keyword>
<feature type="transmembrane region" description="Helical" evidence="1">
    <location>
        <begin position="31"/>
        <end position="50"/>
    </location>
</feature>
<proteinExistence type="predicted"/>
<accession>A0ABW1KF76</accession>
<reference evidence="3" key="1">
    <citation type="journal article" date="2019" name="Int. J. Syst. Evol. Microbiol.">
        <title>The Global Catalogue of Microorganisms (GCM) 10K type strain sequencing project: providing services to taxonomists for standard genome sequencing and annotation.</title>
        <authorList>
            <consortium name="The Broad Institute Genomics Platform"/>
            <consortium name="The Broad Institute Genome Sequencing Center for Infectious Disease"/>
            <person name="Wu L."/>
            <person name="Ma J."/>
        </authorList>
    </citation>
    <scope>NUCLEOTIDE SEQUENCE [LARGE SCALE GENOMIC DNA]</scope>
    <source>
        <strain evidence="3">ZS-35-S2</strain>
    </source>
</reference>
<keyword evidence="1" id="KW-0472">Membrane</keyword>
<gene>
    <name evidence="2" type="ORF">ACFP2T_29210</name>
</gene>
<feature type="transmembrane region" description="Helical" evidence="1">
    <location>
        <begin position="6"/>
        <end position="24"/>
    </location>
</feature>
<name>A0ABW1KF76_9ACTN</name>
<dbReference type="EMBL" id="JBHSPR010000032">
    <property type="protein sequence ID" value="MFC6020235.1"/>
    <property type="molecule type" value="Genomic_DNA"/>
</dbReference>
<organism evidence="2 3">
    <name type="scientific">Plantactinospora solaniradicis</name>
    <dbReference type="NCBI Taxonomy" id="1723736"/>
    <lineage>
        <taxon>Bacteria</taxon>
        <taxon>Bacillati</taxon>
        <taxon>Actinomycetota</taxon>
        <taxon>Actinomycetes</taxon>
        <taxon>Micromonosporales</taxon>
        <taxon>Micromonosporaceae</taxon>
        <taxon>Plantactinospora</taxon>
    </lineage>
</organism>
<dbReference type="RefSeq" id="WP_377427195.1">
    <property type="nucleotide sequence ID" value="NZ_JBHSPR010000032.1"/>
</dbReference>
<evidence type="ECO:0000313" key="3">
    <source>
        <dbReference type="Proteomes" id="UP001596203"/>
    </source>
</evidence>
<evidence type="ECO:0000313" key="2">
    <source>
        <dbReference type="EMBL" id="MFC6020235.1"/>
    </source>
</evidence>
<protein>
    <submittedName>
        <fullName evidence="2">Uncharacterized protein</fullName>
    </submittedName>
</protein>